<feature type="compositionally biased region" description="Polar residues" evidence="8">
    <location>
        <begin position="87"/>
        <end position="105"/>
    </location>
</feature>
<dbReference type="GO" id="GO:0005509">
    <property type="term" value="F:calcium ion binding"/>
    <property type="evidence" value="ECO:0007669"/>
    <property type="project" value="InterPro"/>
</dbReference>
<feature type="region of interest" description="Disordered" evidence="8">
    <location>
        <begin position="1"/>
        <end position="111"/>
    </location>
</feature>
<keyword evidence="6" id="KW-0325">Glycoprotein</keyword>
<proteinExistence type="inferred from homology"/>
<gene>
    <name evidence="13" type="ORF">HAND00432_LOCUS21974</name>
    <name evidence="12" type="ORF">HAND1043_LOCUS4030</name>
</gene>
<dbReference type="AlphaFoldDB" id="A0A6U4ZH11"/>
<dbReference type="EMBL" id="HBFK01006763">
    <property type="protein sequence ID" value="CAD8737538.1"/>
    <property type="molecule type" value="Transcribed_RNA"/>
</dbReference>
<dbReference type="GO" id="GO:0016020">
    <property type="term" value="C:membrane"/>
    <property type="evidence" value="ECO:0007669"/>
    <property type="project" value="UniProtKB-SubCell"/>
</dbReference>
<evidence type="ECO:0000256" key="1">
    <source>
        <dbReference type="ARBA" id="ARBA00004141"/>
    </source>
</evidence>
<feature type="compositionally biased region" description="Low complexity" evidence="8">
    <location>
        <begin position="60"/>
        <end position="70"/>
    </location>
</feature>
<evidence type="ECO:0000313" key="12">
    <source>
        <dbReference type="EMBL" id="CAD8737538.1"/>
    </source>
</evidence>
<organism evidence="13">
    <name type="scientific">Hemiselmis andersenii</name>
    <name type="common">Cryptophyte alga</name>
    <dbReference type="NCBI Taxonomy" id="464988"/>
    <lineage>
        <taxon>Eukaryota</taxon>
        <taxon>Cryptophyceae</taxon>
        <taxon>Cryptomonadales</taxon>
        <taxon>Hemiselmidaceae</taxon>
        <taxon>Hemiselmis</taxon>
    </lineage>
</organism>
<feature type="region of interest" description="Disordered" evidence="8">
    <location>
        <begin position="796"/>
        <end position="817"/>
    </location>
</feature>
<evidence type="ECO:0000259" key="11">
    <source>
        <dbReference type="Pfam" id="PF20519"/>
    </source>
</evidence>
<evidence type="ECO:0000256" key="2">
    <source>
        <dbReference type="ARBA" id="ARBA00007200"/>
    </source>
</evidence>
<evidence type="ECO:0000259" key="10">
    <source>
        <dbReference type="Pfam" id="PF08016"/>
    </source>
</evidence>
<name>A0A6U4ZH11_HEMAN</name>
<evidence type="ECO:0000256" key="9">
    <source>
        <dbReference type="SAM" id="Phobius"/>
    </source>
</evidence>
<evidence type="ECO:0000256" key="6">
    <source>
        <dbReference type="ARBA" id="ARBA00023180"/>
    </source>
</evidence>
<dbReference type="PRINTS" id="PR01433">
    <property type="entry name" value="POLYCYSTIN2"/>
</dbReference>
<feature type="disulfide bond" evidence="7">
    <location>
        <begin position="241"/>
        <end position="263"/>
    </location>
</feature>
<dbReference type="PANTHER" id="PTHR10877:SF183">
    <property type="entry name" value="AT14535P-RELATED"/>
    <property type="match status" value="1"/>
</dbReference>
<reference evidence="13" key="1">
    <citation type="submission" date="2021-01" db="EMBL/GenBank/DDBJ databases">
        <authorList>
            <person name="Corre E."/>
            <person name="Pelletier E."/>
            <person name="Niang G."/>
            <person name="Scheremetjew M."/>
            <person name="Finn R."/>
            <person name="Kale V."/>
            <person name="Holt S."/>
            <person name="Cochrane G."/>
            <person name="Meng A."/>
            <person name="Brown T."/>
            <person name="Cohen L."/>
        </authorList>
    </citation>
    <scope>NUCLEOTIDE SEQUENCE</scope>
    <source>
        <strain evidence="12">CCMP441</strain>
        <strain evidence="13">CCMP644</strain>
    </source>
</reference>
<feature type="compositionally biased region" description="Basic and acidic residues" evidence="8">
    <location>
        <begin position="71"/>
        <end position="86"/>
    </location>
</feature>
<feature type="transmembrane region" description="Helical" evidence="9">
    <location>
        <begin position="533"/>
        <end position="558"/>
    </location>
</feature>
<dbReference type="Gene3D" id="1.10.287.70">
    <property type="match status" value="1"/>
</dbReference>
<feature type="transmembrane region" description="Helical" evidence="9">
    <location>
        <begin position="392"/>
        <end position="415"/>
    </location>
</feature>
<feature type="transmembrane region" description="Helical" evidence="9">
    <location>
        <begin position="500"/>
        <end position="521"/>
    </location>
</feature>
<feature type="transmembrane region" description="Helical" evidence="9">
    <location>
        <begin position="643"/>
        <end position="661"/>
    </location>
</feature>
<accession>A0A6U4ZH11</accession>
<dbReference type="InterPro" id="IPR046791">
    <property type="entry name" value="Polycystin_dom"/>
</dbReference>
<feature type="domain" description="Polycystin" evidence="11">
    <location>
        <begin position="187"/>
        <end position="392"/>
    </location>
</feature>
<evidence type="ECO:0000256" key="4">
    <source>
        <dbReference type="ARBA" id="ARBA00022989"/>
    </source>
</evidence>
<feature type="transmembrane region" description="Helical" evidence="9">
    <location>
        <begin position="436"/>
        <end position="456"/>
    </location>
</feature>
<evidence type="ECO:0000256" key="5">
    <source>
        <dbReference type="ARBA" id="ARBA00023136"/>
    </source>
</evidence>
<feature type="transmembrane region" description="Helical" evidence="9">
    <location>
        <begin position="600"/>
        <end position="622"/>
    </location>
</feature>
<evidence type="ECO:0000256" key="7">
    <source>
        <dbReference type="PIRSR" id="PIRSR603915-2"/>
    </source>
</evidence>
<protein>
    <submittedName>
        <fullName evidence="13">Uncharacterized protein</fullName>
    </submittedName>
</protein>
<feature type="compositionally biased region" description="Low complexity" evidence="8">
    <location>
        <begin position="1"/>
        <end position="33"/>
    </location>
</feature>
<feature type="transmembrane region" description="Helical" evidence="9">
    <location>
        <begin position="140"/>
        <end position="157"/>
    </location>
</feature>
<comment type="similarity">
    <text evidence="2">Belongs to the polycystin family.</text>
</comment>
<dbReference type="Pfam" id="PF08016">
    <property type="entry name" value="PKD_channel"/>
    <property type="match status" value="1"/>
</dbReference>
<evidence type="ECO:0000256" key="8">
    <source>
        <dbReference type="SAM" id="MobiDB-lite"/>
    </source>
</evidence>
<evidence type="ECO:0000313" key="13">
    <source>
        <dbReference type="EMBL" id="CAD8970975.1"/>
    </source>
</evidence>
<dbReference type="InterPro" id="IPR003915">
    <property type="entry name" value="PKD_2"/>
</dbReference>
<dbReference type="InterPro" id="IPR051223">
    <property type="entry name" value="Polycystin"/>
</dbReference>
<feature type="domain" description="Polycystin cation channel PKD1/PKD2" evidence="10">
    <location>
        <begin position="402"/>
        <end position="626"/>
    </location>
</feature>
<keyword evidence="4 9" id="KW-1133">Transmembrane helix</keyword>
<evidence type="ECO:0000256" key="3">
    <source>
        <dbReference type="ARBA" id="ARBA00022692"/>
    </source>
</evidence>
<sequence>MKGVKSSQRSMMSSLSGGQQSQRSVVSFTEDSMGSGGKSSSKHPPKAADKSAATARTVDSGKGSSSPSRGSDQDKSEKTSKKDSGSKYETTSASNALSEGSSAKQGTKPGEGIYAKKKARVSKFSIMDPLGFMDPQTKKVFWYTLFIVFFSIGVFNGRPSSTTFFMLKTMSEKILYAKTADDIAWMDIRDVDSLWEWIRGPLIDVVYNDNTPGSKEGALLGYDYIINGVRIRQVRIKPEVCRPDLPEWAQKAFELSEEFGPRCYDAVRAGAITSLRGTGNEDTEPFGGIVDGERVFKWSENDAWAAWSLTELGSYPPNGYMMDLPAFNITKALDVVNLHQKYNFFDVQTRAIFLSMVTYNPNLNMLLLSRLTAEMSEFGGIVTSSSFQSVPLYIYDGFWGVMQLVFEGLFVLVLLKFVLEEVGWLLHLRAKFLYRFQGMFIILCFSLVCAVGLMRWTGMINIAGQTFIGEEQRTASSTAVHTTFKDLDNIGYFRVIEDNILGVLSVVIYLRFFLHLANSTVLKHIYGMLRSALFEILPFFVLFIIVFLGFSLGFYVVFGPYIAEYRSFMRTIVTNTRMIMGGNSELYEELYTINWIMAPLLYYTLAITAFVLLFNVFLAIIVHTYAMYKNELERDPEDRLKDGIYTTMAWILSFFGIHLNLTNRVHATPVATVVDAPKEDEPQEAAAGEDATEGQPLATDSLATDLALEPVASAPVMGTAVANVGVSPELEAKLEEVIKRSGGVDSLRTELMSVSDRLNALTEYLLAEPTSKIQKQVELVNRKLDLMAEALIAAQAGKGGGEDPSATANMSIPGWTD</sequence>
<comment type="subcellular location">
    <subcellularLocation>
        <location evidence="1">Membrane</location>
        <topology evidence="1">Multi-pass membrane protein</topology>
    </subcellularLocation>
</comment>
<keyword evidence="3 9" id="KW-0812">Transmembrane</keyword>
<dbReference type="EMBL" id="HBFX01036479">
    <property type="protein sequence ID" value="CAD8970975.1"/>
    <property type="molecule type" value="Transcribed_RNA"/>
</dbReference>
<keyword evidence="5 9" id="KW-0472">Membrane</keyword>
<dbReference type="InterPro" id="IPR013122">
    <property type="entry name" value="PKD1_2_channel"/>
</dbReference>
<dbReference type="PANTHER" id="PTHR10877">
    <property type="entry name" value="POLYCYSTIN FAMILY MEMBER"/>
    <property type="match status" value="1"/>
</dbReference>
<dbReference type="Pfam" id="PF20519">
    <property type="entry name" value="Polycystin_dom"/>
    <property type="match status" value="1"/>
</dbReference>